<dbReference type="PANTHER" id="PTHR47691">
    <property type="entry name" value="REGULATOR-RELATED"/>
    <property type="match status" value="1"/>
</dbReference>
<sequence length="298" mass="32932">MAIKDVDQQRPVRAFISYSHADESLRQELEKHLSILKRQGLLASWCDREIGAGSEWRSQIDDNLNNSALILLLVSPDFIASDYCYDIEMQWAMALHKSGRARIIPIILRPVDWSGAPFSKLQGLPRDARPVTKWENRDEAFTNIVREIRRIIEADIRTQPANPIPSPSHFVSSLQSVVLGITPLFVDRQQELAMAATRLEISRLVTLIGPPGVGKTELAKKLVMMLADKASVGEGVIYVDLQGVSLPGSVVSVIGNSLGMDRITDVRSATEVVAAPPVQLGRAPLECPGDAFYPCLWE</sequence>
<dbReference type="EMBL" id="CAADFO010000140">
    <property type="protein sequence ID" value="VFK33158.1"/>
    <property type="molecule type" value="Genomic_DNA"/>
</dbReference>
<organism evidence="3">
    <name type="scientific">Candidatus Kentrum sp. MB</name>
    <dbReference type="NCBI Taxonomy" id="2138164"/>
    <lineage>
        <taxon>Bacteria</taxon>
        <taxon>Pseudomonadati</taxon>
        <taxon>Pseudomonadota</taxon>
        <taxon>Gammaproteobacteria</taxon>
        <taxon>Candidatus Kentrum</taxon>
    </lineage>
</organism>
<dbReference type="EMBL" id="CAADGH010000150">
    <property type="protein sequence ID" value="VFK77503.1"/>
    <property type="molecule type" value="Genomic_DNA"/>
</dbReference>
<protein>
    <submittedName>
        <fullName evidence="3">TIR domain-containing protein</fullName>
    </submittedName>
</protein>
<dbReference type="GO" id="GO:0007165">
    <property type="term" value="P:signal transduction"/>
    <property type="evidence" value="ECO:0007669"/>
    <property type="project" value="InterPro"/>
</dbReference>
<name>A0A450Y2V1_9GAMM</name>
<dbReference type="PROSITE" id="PS50104">
    <property type="entry name" value="TIR"/>
    <property type="match status" value="1"/>
</dbReference>
<proteinExistence type="predicted"/>
<dbReference type="SUPFAM" id="SSF52200">
    <property type="entry name" value="Toll/Interleukin receptor TIR domain"/>
    <property type="match status" value="1"/>
</dbReference>
<reference evidence="3" key="1">
    <citation type="submission" date="2019-02" db="EMBL/GenBank/DDBJ databases">
        <authorList>
            <person name="Gruber-Vodicka R. H."/>
            <person name="Seah K. B. B."/>
        </authorList>
    </citation>
    <scope>NUCLEOTIDE SEQUENCE</scope>
    <source>
        <strain evidence="2">BECK_BZ197</strain>
        <strain evidence="4">BECK_BZ198</strain>
        <strain evidence="3">BECK_BZ199</strain>
    </source>
</reference>
<dbReference type="Gene3D" id="3.40.50.300">
    <property type="entry name" value="P-loop containing nucleotide triphosphate hydrolases"/>
    <property type="match status" value="1"/>
</dbReference>
<accession>A0A450Y2V1</accession>
<dbReference type="SMART" id="SM00255">
    <property type="entry name" value="TIR"/>
    <property type="match status" value="1"/>
</dbReference>
<dbReference type="InterPro" id="IPR035897">
    <property type="entry name" value="Toll_tir_struct_dom_sf"/>
</dbReference>
<evidence type="ECO:0000259" key="1">
    <source>
        <dbReference type="PROSITE" id="PS50104"/>
    </source>
</evidence>
<dbReference type="EMBL" id="CAADFQ010000155">
    <property type="protein sequence ID" value="VFK35865.1"/>
    <property type="molecule type" value="Genomic_DNA"/>
</dbReference>
<dbReference type="AlphaFoldDB" id="A0A450Y2V1"/>
<feature type="domain" description="TIR" evidence="1">
    <location>
        <begin position="10"/>
        <end position="152"/>
    </location>
</feature>
<dbReference type="Pfam" id="PF13676">
    <property type="entry name" value="TIR_2"/>
    <property type="match status" value="1"/>
</dbReference>
<gene>
    <name evidence="2" type="ORF">BECKMB1821G_GA0114241_11405</name>
    <name evidence="4" type="ORF">BECKMB1821H_GA0114242_11501</name>
    <name evidence="3" type="ORF">BECKMB1821I_GA0114274_11551</name>
</gene>
<evidence type="ECO:0000313" key="4">
    <source>
        <dbReference type="EMBL" id="VFK77503.1"/>
    </source>
</evidence>
<evidence type="ECO:0000313" key="2">
    <source>
        <dbReference type="EMBL" id="VFK33158.1"/>
    </source>
</evidence>
<evidence type="ECO:0000313" key="3">
    <source>
        <dbReference type="EMBL" id="VFK35865.1"/>
    </source>
</evidence>
<dbReference type="InterPro" id="IPR000157">
    <property type="entry name" value="TIR_dom"/>
</dbReference>
<dbReference type="Gene3D" id="3.40.50.10140">
    <property type="entry name" value="Toll/interleukin-1 receptor homology (TIR) domain"/>
    <property type="match status" value="1"/>
</dbReference>
<dbReference type="InterPro" id="IPR027417">
    <property type="entry name" value="P-loop_NTPase"/>
</dbReference>
<dbReference type="SUPFAM" id="SSF52540">
    <property type="entry name" value="P-loop containing nucleoside triphosphate hydrolases"/>
    <property type="match status" value="1"/>
</dbReference>
<dbReference type="PANTHER" id="PTHR47691:SF3">
    <property type="entry name" value="HTH-TYPE TRANSCRIPTIONAL REGULATOR RV0890C-RELATED"/>
    <property type="match status" value="1"/>
</dbReference>